<dbReference type="Proteomes" id="UP001058271">
    <property type="component" value="Chromosome"/>
</dbReference>
<name>A0ABY5YZD5_9ACTN</name>
<organism evidence="2 3">
    <name type="scientific">Dactylosporangium roseum</name>
    <dbReference type="NCBI Taxonomy" id="47989"/>
    <lineage>
        <taxon>Bacteria</taxon>
        <taxon>Bacillati</taxon>
        <taxon>Actinomycetota</taxon>
        <taxon>Actinomycetes</taxon>
        <taxon>Micromonosporales</taxon>
        <taxon>Micromonosporaceae</taxon>
        <taxon>Dactylosporangium</taxon>
    </lineage>
</organism>
<evidence type="ECO:0000313" key="2">
    <source>
        <dbReference type="EMBL" id="UWZ34892.1"/>
    </source>
</evidence>
<dbReference type="PROSITE" id="PS51186">
    <property type="entry name" value="GNAT"/>
    <property type="match status" value="1"/>
</dbReference>
<keyword evidence="2" id="KW-0012">Acyltransferase</keyword>
<feature type="domain" description="N-acetyltransferase" evidence="1">
    <location>
        <begin position="20"/>
        <end position="167"/>
    </location>
</feature>
<dbReference type="SUPFAM" id="SSF55729">
    <property type="entry name" value="Acyl-CoA N-acyltransferases (Nat)"/>
    <property type="match status" value="1"/>
</dbReference>
<evidence type="ECO:0000313" key="3">
    <source>
        <dbReference type="Proteomes" id="UP001058271"/>
    </source>
</evidence>
<dbReference type="EMBL" id="CP073721">
    <property type="protein sequence ID" value="UWZ34892.1"/>
    <property type="molecule type" value="Genomic_DNA"/>
</dbReference>
<keyword evidence="3" id="KW-1185">Reference proteome</keyword>
<gene>
    <name evidence="2" type="ORF">Drose_27440</name>
</gene>
<reference evidence="2" key="1">
    <citation type="submission" date="2021-04" db="EMBL/GenBank/DDBJ databases">
        <title>Biosynthetic gene clusters of Dactylosporangioum roseum.</title>
        <authorList>
            <person name="Hartkoorn R.C."/>
            <person name="Beaudoing E."/>
            <person name="Hot D."/>
            <person name="Moureu S."/>
        </authorList>
    </citation>
    <scope>NUCLEOTIDE SEQUENCE</scope>
    <source>
        <strain evidence="2">NRRL B-16295</strain>
    </source>
</reference>
<dbReference type="InterPro" id="IPR016181">
    <property type="entry name" value="Acyl_CoA_acyltransferase"/>
</dbReference>
<accession>A0ABY5YZD5</accession>
<protein>
    <submittedName>
        <fullName evidence="2">GNAT family N-acetyltransferase</fullName>
        <ecNumber evidence="2">2.3.1.-</ecNumber>
    </submittedName>
</protein>
<dbReference type="Gene3D" id="3.40.630.30">
    <property type="match status" value="1"/>
</dbReference>
<dbReference type="RefSeq" id="WP_260724238.1">
    <property type="nucleotide sequence ID" value="NZ_BAAABS010000082.1"/>
</dbReference>
<dbReference type="PANTHER" id="PTHR41700">
    <property type="entry name" value="GCN5-RELATED N-ACETYLTRANSFERASE"/>
    <property type="match status" value="1"/>
</dbReference>
<dbReference type="GO" id="GO:0016746">
    <property type="term" value="F:acyltransferase activity"/>
    <property type="evidence" value="ECO:0007669"/>
    <property type="project" value="UniProtKB-KW"/>
</dbReference>
<keyword evidence="2" id="KW-0808">Transferase</keyword>
<evidence type="ECO:0000259" key="1">
    <source>
        <dbReference type="PROSITE" id="PS51186"/>
    </source>
</evidence>
<dbReference type="InterPro" id="IPR038764">
    <property type="entry name" value="GNAT_N_AcTrfase_prd"/>
</dbReference>
<dbReference type="EC" id="2.3.1.-" evidence="2"/>
<dbReference type="Pfam" id="PF00583">
    <property type="entry name" value="Acetyltransf_1"/>
    <property type="match status" value="1"/>
</dbReference>
<sequence length="280" mass="29798">MDLVQDAWACADEAAGRVDVCVAELSRPADLEDASVLLQRVWRAGHPAEVAAASLLRTYAHSGNYVAGAYRDGHLIGVAAGFFGLPHGHPHLHSYVAGVSPGRLGKGVGFALKQHQRAWTLARGVPEVHWTYDPLILRNAYFNLQKLGAAVTGYLPEFYGAMADGINSGDLSDRLYVVWRLDAPRVAAAAHGSPAEVSTEGAVPLVAAGPDGAPVESTVDADRVCVAVPEDAEAVRQRDPATALRWRHAVRTALSGRLAAGWRIDGITRDGRYVLERSGG</sequence>
<dbReference type="InterPro" id="IPR000182">
    <property type="entry name" value="GNAT_dom"/>
</dbReference>
<dbReference type="PANTHER" id="PTHR41700:SF1">
    <property type="entry name" value="N-ACETYLTRANSFERASE DOMAIN-CONTAINING PROTEIN"/>
    <property type="match status" value="1"/>
</dbReference>
<proteinExistence type="predicted"/>